<dbReference type="InterPro" id="IPR006059">
    <property type="entry name" value="SBP"/>
</dbReference>
<sequence length="506" mass="58575">MKDSLRVIISTLGIISLIVIMIGCSRRSEDEVYAKNEISKQNEVVELIWYQLGAPQEDGDLVLGTVNDYIKDKIGVIIKIKYIGWVDYNHKTQLVINAGEPFDLMFTSSWANDFSQNAQKGAFMPLNDLLPAFGKDMLKNIDLRFWEAAEVHGKIYAVPSEKEIVNMPMWTFTKEYVDKYQIPYEQLHTLEDLEPWLKVIKENEPDVIPLYLTKDFCPPIYMDEIVYPLGIEYSCDPNNLIVSNLFETESMKSTLRTLREYYLKKYINWNAATISDDKTVKRFVTKGDGQPYADRIWSRNLGYEVVTSTIMESKISNYSARGAMTAISRTSKHPEKAIEFLNLLNTDEYLRNLINYGIEGVHYDKVNASKDELRSVEGLDHVYTFKMRYNYDNMKRYDVPYWVQGGLFNTYVPEGEPLDKWQKFRELNKKAETAPTFGFDFDSDAVSSQIEKIKTVMNEFVPPLYTGSVDPDAILPKLQQKLKENGIDKVQDEIQIQFNEWKINGQ</sequence>
<dbReference type="SUPFAM" id="SSF53850">
    <property type="entry name" value="Periplasmic binding protein-like II"/>
    <property type="match status" value="1"/>
</dbReference>
<accession>A0A3D2X4R7</accession>
<keyword evidence="1" id="KW-0472">Membrane</keyword>
<evidence type="ECO:0000256" key="1">
    <source>
        <dbReference type="SAM" id="Phobius"/>
    </source>
</evidence>
<keyword evidence="1" id="KW-0812">Transmembrane</keyword>
<dbReference type="Pfam" id="PF13416">
    <property type="entry name" value="SBP_bac_8"/>
    <property type="match status" value="1"/>
</dbReference>
<gene>
    <name evidence="3" type="ORF">DHW61_06735</name>
</gene>
<organism evidence="3 4">
    <name type="scientific">Lachnoclostridium phytofermentans</name>
    <dbReference type="NCBI Taxonomy" id="66219"/>
    <lineage>
        <taxon>Bacteria</taxon>
        <taxon>Bacillati</taxon>
        <taxon>Bacillota</taxon>
        <taxon>Clostridia</taxon>
        <taxon>Lachnospirales</taxon>
        <taxon>Lachnospiraceae</taxon>
    </lineage>
</organism>
<dbReference type="AlphaFoldDB" id="A0A3D2X4R7"/>
<dbReference type="Pfam" id="PF12010">
    <property type="entry name" value="DUF3502"/>
    <property type="match status" value="1"/>
</dbReference>
<evidence type="ECO:0000259" key="2">
    <source>
        <dbReference type="Pfam" id="PF12010"/>
    </source>
</evidence>
<reference evidence="3 4" key="1">
    <citation type="journal article" date="2018" name="Nat. Biotechnol.">
        <title>A standardized bacterial taxonomy based on genome phylogeny substantially revises the tree of life.</title>
        <authorList>
            <person name="Parks D.H."/>
            <person name="Chuvochina M."/>
            <person name="Waite D.W."/>
            <person name="Rinke C."/>
            <person name="Skarshewski A."/>
            <person name="Chaumeil P.A."/>
            <person name="Hugenholtz P."/>
        </authorList>
    </citation>
    <scope>NUCLEOTIDE SEQUENCE [LARGE SCALE GENOMIC DNA]</scope>
    <source>
        <strain evidence="3">UBA11728</strain>
    </source>
</reference>
<evidence type="ECO:0000313" key="3">
    <source>
        <dbReference type="EMBL" id="HCL02102.1"/>
    </source>
</evidence>
<dbReference type="Gene3D" id="3.40.190.10">
    <property type="entry name" value="Periplasmic binding protein-like II"/>
    <property type="match status" value="2"/>
</dbReference>
<name>A0A3D2X4R7_9FIRM</name>
<dbReference type="EMBL" id="DPVV01000225">
    <property type="protein sequence ID" value="HCL02102.1"/>
    <property type="molecule type" value="Genomic_DNA"/>
</dbReference>
<feature type="transmembrane region" description="Helical" evidence="1">
    <location>
        <begin position="7"/>
        <end position="23"/>
    </location>
</feature>
<proteinExistence type="predicted"/>
<keyword evidence="1" id="KW-1133">Transmembrane helix</keyword>
<feature type="domain" description="DUF3502" evidence="2">
    <location>
        <begin position="435"/>
        <end position="502"/>
    </location>
</feature>
<evidence type="ECO:0000313" key="4">
    <source>
        <dbReference type="Proteomes" id="UP000262969"/>
    </source>
</evidence>
<comment type="caution">
    <text evidence="3">The sequence shown here is derived from an EMBL/GenBank/DDBJ whole genome shotgun (WGS) entry which is preliminary data.</text>
</comment>
<dbReference type="InterPro" id="IPR022627">
    <property type="entry name" value="DUF3502"/>
</dbReference>
<dbReference type="Proteomes" id="UP000262969">
    <property type="component" value="Unassembled WGS sequence"/>
</dbReference>
<dbReference type="PROSITE" id="PS51257">
    <property type="entry name" value="PROKAR_LIPOPROTEIN"/>
    <property type="match status" value="1"/>
</dbReference>
<protein>
    <submittedName>
        <fullName evidence="3">ABC transporter substrate-binding protein</fullName>
    </submittedName>
</protein>